<gene>
    <name evidence="1" type="primary">AUGUSTUS-3.0.2_33347</name>
    <name evidence="1" type="ORF">TcasGA2_TC033347</name>
</gene>
<protein>
    <recommendedName>
        <fullName evidence="3">Pacifastin domain-containing protein</fullName>
    </recommendedName>
</protein>
<accession>A0A139WDC5</accession>
<proteinExistence type="predicted"/>
<organism evidence="1 2">
    <name type="scientific">Tribolium castaneum</name>
    <name type="common">Red flour beetle</name>
    <dbReference type="NCBI Taxonomy" id="7070"/>
    <lineage>
        <taxon>Eukaryota</taxon>
        <taxon>Metazoa</taxon>
        <taxon>Ecdysozoa</taxon>
        <taxon>Arthropoda</taxon>
        <taxon>Hexapoda</taxon>
        <taxon>Insecta</taxon>
        <taxon>Pterygota</taxon>
        <taxon>Neoptera</taxon>
        <taxon>Endopterygota</taxon>
        <taxon>Coleoptera</taxon>
        <taxon>Polyphaga</taxon>
        <taxon>Cucujiformia</taxon>
        <taxon>Tenebrionidae</taxon>
        <taxon>Tenebrionidae incertae sedis</taxon>
        <taxon>Tribolium</taxon>
    </lineage>
</organism>
<dbReference type="AlphaFoldDB" id="A0A139WDC5"/>
<evidence type="ECO:0008006" key="3">
    <source>
        <dbReference type="Google" id="ProtNLM"/>
    </source>
</evidence>
<dbReference type="Proteomes" id="UP000007266">
    <property type="component" value="Linkage group 8"/>
</dbReference>
<reference evidence="1 2" key="1">
    <citation type="journal article" date="2008" name="Nature">
        <title>The genome of the model beetle and pest Tribolium castaneum.</title>
        <authorList>
            <consortium name="Tribolium Genome Sequencing Consortium"/>
            <person name="Richards S."/>
            <person name="Gibbs R.A."/>
            <person name="Weinstock G.M."/>
            <person name="Brown S.J."/>
            <person name="Denell R."/>
            <person name="Beeman R.W."/>
            <person name="Gibbs R."/>
            <person name="Beeman R.W."/>
            <person name="Brown S.J."/>
            <person name="Bucher G."/>
            <person name="Friedrich M."/>
            <person name="Grimmelikhuijzen C.J."/>
            <person name="Klingler M."/>
            <person name="Lorenzen M."/>
            <person name="Richards S."/>
            <person name="Roth S."/>
            <person name="Schroder R."/>
            <person name="Tautz D."/>
            <person name="Zdobnov E.M."/>
            <person name="Muzny D."/>
            <person name="Gibbs R.A."/>
            <person name="Weinstock G.M."/>
            <person name="Attaway T."/>
            <person name="Bell S."/>
            <person name="Buhay C.J."/>
            <person name="Chandrabose M.N."/>
            <person name="Chavez D."/>
            <person name="Clerk-Blankenburg K.P."/>
            <person name="Cree A."/>
            <person name="Dao M."/>
            <person name="Davis C."/>
            <person name="Chacko J."/>
            <person name="Dinh H."/>
            <person name="Dugan-Rocha S."/>
            <person name="Fowler G."/>
            <person name="Garner T.T."/>
            <person name="Garnes J."/>
            <person name="Gnirke A."/>
            <person name="Hawes A."/>
            <person name="Hernandez J."/>
            <person name="Hines S."/>
            <person name="Holder M."/>
            <person name="Hume J."/>
            <person name="Jhangiani S.N."/>
            <person name="Joshi V."/>
            <person name="Khan Z.M."/>
            <person name="Jackson L."/>
            <person name="Kovar C."/>
            <person name="Kowis A."/>
            <person name="Lee S."/>
            <person name="Lewis L.R."/>
            <person name="Margolis J."/>
            <person name="Morgan M."/>
            <person name="Nazareth L.V."/>
            <person name="Nguyen N."/>
            <person name="Okwuonu G."/>
            <person name="Parker D."/>
            <person name="Richards S."/>
            <person name="Ruiz S.J."/>
            <person name="Santibanez J."/>
            <person name="Savard J."/>
            <person name="Scherer S.E."/>
            <person name="Schneider B."/>
            <person name="Sodergren E."/>
            <person name="Tautz D."/>
            <person name="Vattahil S."/>
            <person name="Villasana D."/>
            <person name="White C.S."/>
            <person name="Wright R."/>
            <person name="Park Y."/>
            <person name="Beeman R.W."/>
            <person name="Lord J."/>
            <person name="Oppert B."/>
            <person name="Lorenzen M."/>
            <person name="Brown S."/>
            <person name="Wang L."/>
            <person name="Savard J."/>
            <person name="Tautz D."/>
            <person name="Richards S."/>
            <person name="Weinstock G."/>
            <person name="Gibbs R.A."/>
            <person name="Liu Y."/>
            <person name="Worley K."/>
            <person name="Weinstock G."/>
            <person name="Elsik C.G."/>
            <person name="Reese J.T."/>
            <person name="Elhaik E."/>
            <person name="Landan G."/>
            <person name="Graur D."/>
            <person name="Arensburger P."/>
            <person name="Atkinson P."/>
            <person name="Beeman R.W."/>
            <person name="Beidler J."/>
            <person name="Brown S.J."/>
            <person name="Demuth J.P."/>
            <person name="Drury D.W."/>
            <person name="Du Y.Z."/>
            <person name="Fujiwara H."/>
            <person name="Lorenzen M."/>
            <person name="Maselli V."/>
            <person name="Osanai M."/>
            <person name="Park Y."/>
            <person name="Robertson H.M."/>
            <person name="Tu Z."/>
            <person name="Wang J.J."/>
            <person name="Wang S."/>
            <person name="Richards S."/>
            <person name="Song H."/>
            <person name="Zhang L."/>
            <person name="Sodergren E."/>
            <person name="Werner D."/>
            <person name="Stanke M."/>
            <person name="Morgenstern B."/>
            <person name="Solovyev V."/>
            <person name="Kosarev P."/>
            <person name="Brown G."/>
            <person name="Chen H.C."/>
            <person name="Ermolaeva O."/>
            <person name="Hlavina W."/>
            <person name="Kapustin Y."/>
            <person name="Kiryutin B."/>
            <person name="Kitts P."/>
            <person name="Maglott D."/>
            <person name="Pruitt K."/>
            <person name="Sapojnikov V."/>
            <person name="Souvorov A."/>
            <person name="Mackey A.J."/>
            <person name="Waterhouse R.M."/>
            <person name="Wyder S."/>
            <person name="Zdobnov E.M."/>
            <person name="Zdobnov E.M."/>
            <person name="Wyder S."/>
            <person name="Kriventseva E.V."/>
            <person name="Kadowaki T."/>
            <person name="Bork P."/>
            <person name="Aranda M."/>
            <person name="Bao R."/>
            <person name="Beermann A."/>
            <person name="Berns N."/>
            <person name="Bolognesi R."/>
            <person name="Bonneton F."/>
            <person name="Bopp D."/>
            <person name="Brown S.J."/>
            <person name="Bucher G."/>
            <person name="Butts T."/>
            <person name="Chaumot A."/>
            <person name="Denell R.E."/>
            <person name="Ferrier D.E."/>
            <person name="Friedrich M."/>
            <person name="Gordon C.M."/>
            <person name="Jindra M."/>
            <person name="Klingler M."/>
            <person name="Lan Q."/>
            <person name="Lattorff H.M."/>
            <person name="Laudet V."/>
            <person name="von Levetsow C."/>
            <person name="Liu Z."/>
            <person name="Lutz R."/>
            <person name="Lynch J.A."/>
            <person name="da Fonseca R.N."/>
            <person name="Posnien N."/>
            <person name="Reuter R."/>
            <person name="Roth S."/>
            <person name="Savard J."/>
            <person name="Schinko J.B."/>
            <person name="Schmitt C."/>
            <person name="Schoppmeier M."/>
            <person name="Schroder R."/>
            <person name="Shippy T.D."/>
            <person name="Simonnet F."/>
            <person name="Marques-Souza H."/>
            <person name="Tautz D."/>
            <person name="Tomoyasu Y."/>
            <person name="Trauner J."/>
            <person name="Van der Zee M."/>
            <person name="Vervoort M."/>
            <person name="Wittkopp N."/>
            <person name="Wimmer E.A."/>
            <person name="Yang X."/>
            <person name="Jones A.K."/>
            <person name="Sattelle D.B."/>
            <person name="Ebert P.R."/>
            <person name="Nelson D."/>
            <person name="Scott J.G."/>
            <person name="Beeman R.W."/>
            <person name="Muthukrishnan S."/>
            <person name="Kramer K.J."/>
            <person name="Arakane Y."/>
            <person name="Beeman R.W."/>
            <person name="Zhu Q."/>
            <person name="Hogenkamp D."/>
            <person name="Dixit R."/>
            <person name="Oppert B."/>
            <person name="Jiang H."/>
            <person name="Zou Z."/>
            <person name="Marshall J."/>
            <person name="Elpidina E."/>
            <person name="Vinokurov K."/>
            <person name="Oppert C."/>
            <person name="Zou Z."/>
            <person name="Evans J."/>
            <person name="Lu Z."/>
            <person name="Zhao P."/>
            <person name="Sumathipala N."/>
            <person name="Altincicek B."/>
            <person name="Vilcinskas A."/>
            <person name="Williams M."/>
            <person name="Hultmark D."/>
            <person name="Hetru C."/>
            <person name="Jiang H."/>
            <person name="Grimmelikhuijzen C.J."/>
            <person name="Hauser F."/>
            <person name="Cazzamali G."/>
            <person name="Williamson M."/>
            <person name="Park Y."/>
            <person name="Li B."/>
            <person name="Tanaka Y."/>
            <person name="Predel R."/>
            <person name="Neupert S."/>
            <person name="Schachtner J."/>
            <person name="Verleyen P."/>
            <person name="Raible F."/>
            <person name="Bork P."/>
            <person name="Friedrich M."/>
            <person name="Walden K.K."/>
            <person name="Robertson H.M."/>
            <person name="Angeli S."/>
            <person name="Foret S."/>
            <person name="Bucher G."/>
            <person name="Schuetz S."/>
            <person name="Maleszka R."/>
            <person name="Wimmer E.A."/>
            <person name="Beeman R.W."/>
            <person name="Lorenzen M."/>
            <person name="Tomoyasu Y."/>
            <person name="Miller S.C."/>
            <person name="Grossmann D."/>
            <person name="Bucher G."/>
        </authorList>
    </citation>
    <scope>NUCLEOTIDE SEQUENCE [LARGE SCALE GENOMIC DNA]</scope>
    <source>
        <strain evidence="1 2">Georgia GA2</strain>
    </source>
</reference>
<reference evidence="1 2" key="2">
    <citation type="journal article" date="2010" name="Nucleic Acids Res.">
        <title>BeetleBase in 2010: revisions to provide comprehensive genomic information for Tribolium castaneum.</title>
        <authorList>
            <person name="Kim H.S."/>
            <person name="Murphy T."/>
            <person name="Xia J."/>
            <person name="Caragea D."/>
            <person name="Park Y."/>
            <person name="Beeman R.W."/>
            <person name="Lorenzen M.D."/>
            <person name="Butcher S."/>
            <person name="Manak J.R."/>
            <person name="Brown S.J."/>
        </authorList>
    </citation>
    <scope>GENOME REANNOTATION</scope>
    <source>
        <strain evidence="1 2">Georgia GA2</strain>
    </source>
</reference>
<keyword evidence="2" id="KW-1185">Reference proteome</keyword>
<evidence type="ECO:0000313" key="2">
    <source>
        <dbReference type="Proteomes" id="UP000007266"/>
    </source>
</evidence>
<dbReference type="EMBL" id="KQ971361">
    <property type="protein sequence ID" value="KYB25867.1"/>
    <property type="molecule type" value="Genomic_DNA"/>
</dbReference>
<name>A0A139WDC5_TRICA</name>
<evidence type="ECO:0000313" key="1">
    <source>
        <dbReference type="EMBL" id="KYB25867.1"/>
    </source>
</evidence>
<dbReference type="InParanoid" id="A0A139WDC5"/>
<sequence length="43" mass="4695">MATEEEGCGRNGTQWRVGCNTCTCHANGFTSSCEMIVNCTTKY</sequence>